<evidence type="ECO:0000313" key="5">
    <source>
        <dbReference type="EMBL" id="KXA42403.1"/>
    </source>
</evidence>
<dbReference type="EMBL" id="LRQG01000036">
    <property type="protein sequence ID" value="KXA42403.1"/>
    <property type="molecule type" value="Genomic_DNA"/>
</dbReference>
<dbReference type="PANTHER" id="PTHR43280:SF32">
    <property type="entry name" value="TRANSCRIPTIONAL REGULATORY PROTEIN"/>
    <property type="match status" value="1"/>
</dbReference>
<evidence type="ECO:0000256" key="2">
    <source>
        <dbReference type="ARBA" id="ARBA00023125"/>
    </source>
</evidence>
<dbReference type="Gene3D" id="1.10.10.60">
    <property type="entry name" value="Homeodomain-like"/>
    <property type="match status" value="1"/>
</dbReference>
<dbReference type="InterPro" id="IPR020449">
    <property type="entry name" value="Tscrpt_reg_AraC-type_HTH"/>
</dbReference>
<dbReference type="InterPro" id="IPR018060">
    <property type="entry name" value="HTH_AraC"/>
</dbReference>
<dbReference type="SMART" id="SM00342">
    <property type="entry name" value="HTH_ARAC"/>
    <property type="match status" value="1"/>
</dbReference>
<dbReference type="Proteomes" id="UP000070533">
    <property type="component" value="Unassembled WGS sequence"/>
</dbReference>
<dbReference type="PROSITE" id="PS51257">
    <property type="entry name" value="PROKAR_LIPOPROTEIN"/>
    <property type="match status" value="1"/>
</dbReference>
<dbReference type="eggNOG" id="COG2207">
    <property type="taxonomic scope" value="Bacteria"/>
</dbReference>
<dbReference type="AlphaFoldDB" id="A0A133QHX9"/>
<reference evidence="6" key="1">
    <citation type="submission" date="2016-01" db="EMBL/GenBank/DDBJ databases">
        <authorList>
            <person name="Mitreva M."/>
            <person name="Pepin K.H."/>
            <person name="Mihindukulasuriya K.A."/>
            <person name="Fulton R."/>
            <person name="Fronick C."/>
            <person name="O'Laughlin M."/>
            <person name="Miner T."/>
            <person name="Herter B."/>
            <person name="Rosa B.A."/>
            <person name="Cordes M."/>
            <person name="Tomlinson C."/>
            <person name="Wollam A."/>
            <person name="Palsikar V.B."/>
            <person name="Mardis E.R."/>
            <person name="Wilson R.K."/>
        </authorList>
    </citation>
    <scope>NUCLEOTIDE SEQUENCE [LARGE SCALE GENOMIC DNA]</scope>
    <source>
        <strain evidence="6">MJR7716</strain>
    </source>
</reference>
<dbReference type="STRING" id="28128.HMPREF3226_00685"/>
<proteinExistence type="predicted"/>
<dbReference type="PRINTS" id="PR00032">
    <property type="entry name" value="HTHARAC"/>
</dbReference>
<keyword evidence="3" id="KW-0804">Transcription</keyword>
<dbReference type="PROSITE" id="PS01124">
    <property type="entry name" value="HTH_ARAC_FAMILY_2"/>
    <property type="match status" value="1"/>
</dbReference>
<dbReference type="PANTHER" id="PTHR43280">
    <property type="entry name" value="ARAC-FAMILY TRANSCRIPTIONAL REGULATOR"/>
    <property type="match status" value="1"/>
</dbReference>
<keyword evidence="1" id="KW-0805">Transcription regulation</keyword>
<dbReference type="GO" id="GO:0043565">
    <property type="term" value="F:sequence-specific DNA binding"/>
    <property type="evidence" value="ECO:0007669"/>
    <property type="project" value="InterPro"/>
</dbReference>
<sequence>MHTVKEYANHLNVSVKTLTNSVGASSCSTPLKIINDKSILEAKRQLCYTDLKIKEIAFRLGFDEPSYFLKFFKRQTGILPAEFRVL</sequence>
<dbReference type="InterPro" id="IPR009057">
    <property type="entry name" value="Homeodomain-like_sf"/>
</dbReference>
<dbReference type="PATRIC" id="fig|28128.5.peg.692"/>
<evidence type="ECO:0000256" key="3">
    <source>
        <dbReference type="ARBA" id="ARBA00023163"/>
    </source>
</evidence>
<evidence type="ECO:0000259" key="4">
    <source>
        <dbReference type="PROSITE" id="PS01124"/>
    </source>
</evidence>
<evidence type="ECO:0000313" key="6">
    <source>
        <dbReference type="Proteomes" id="UP000070533"/>
    </source>
</evidence>
<name>A0A133QHX9_9BACT</name>
<keyword evidence="2" id="KW-0238">DNA-binding</keyword>
<feature type="domain" description="HTH araC/xylS-type" evidence="4">
    <location>
        <begin position="1"/>
        <end position="86"/>
    </location>
</feature>
<accession>A0A133QHX9</accession>
<dbReference type="GO" id="GO:0003700">
    <property type="term" value="F:DNA-binding transcription factor activity"/>
    <property type="evidence" value="ECO:0007669"/>
    <property type="project" value="InterPro"/>
</dbReference>
<keyword evidence="6" id="KW-1185">Reference proteome</keyword>
<dbReference type="OrthoDB" id="9782911at2"/>
<dbReference type="Pfam" id="PF12833">
    <property type="entry name" value="HTH_18"/>
    <property type="match status" value="1"/>
</dbReference>
<protein>
    <submittedName>
        <fullName evidence="5">Transcriptional regulator, AraC family</fullName>
    </submittedName>
</protein>
<dbReference type="RefSeq" id="WP_025877922.1">
    <property type="nucleotide sequence ID" value="NZ_BAAAXP010000015.1"/>
</dbReference>
<evidence type="ECO:0000256" key="1">
    <source>
        <dbReference type="ARBA" id="ARBA00023015"/>
    </source>
</evidence>
<organism evidence="5 6">
    <name type="scientific">Prevotella corporis</name>
    <dbReference type="NCBI Taxonomy" id="28128"/>
    <lineage>
        <taxon>Bacteria</taxon>
        <taxon>Pseudomonadati</taxon>
        <taxon>Bacteroidota</taxon>
        <taxon>Bacteroidia</taxon>
        <taxon>Bacteroidales</taxon>
        <taxon>Prevotellaceae</taxon>
        <taxon>Prevotella</taxon>
    </lineage>
</organism>
<gene>
    <name evidence="5" type="ORF">HMPREF3226_00685</name>
</gene>
<dbReference type="SUPFAM" id="SSF46689">
    <property type="entry name" value="Homeodomain-like"/>
    <property type="match status" value="1"/>
</dbReference>
<comment type="caution">
    <text evidence="5">The sequence shown here is derived from an EMBL/GenBank/DDBJ whole genome shotgun (WGS) entry which is preliminary data.</text>
</comment>